<reference evidence="2 3" key="1">
    <citation type="submission" date="2019-02" db="EMBL/GenBank/DDBJ databases">
        <title>Deep-cultivation of Planctomycetes and their phenomic and genomic characterization uncovers novel biology.</title>
        <authorList>
            <person name="Wiegand S."/>
            <person name="Jogler M."/>
            <person name="Boedeker C."/>
            <person name="Pinto D."/>
            <person name="Vollmers J."/>
            <person name="Rivas-Marin E."/>
            <person name="Kohn T."/>
            <person name="Peeters S.H."/>
            <person name="Heuer A."/>
            <person name="Rast P."/>
            <person name="Oberbeckmann S."/>
            <person name="Bunk B."/>
            <person name="Jeske O."/>
            <person name="Meyerdierks A."/>
            <person name="Storesund J.E."/>
            <person name="Kallscheuer N."/>
            <person name="Luecker S."/>
            <person name="Lage O.M."/>
            <person name="Pohl T."/>
            <person name="Merkel B.J."/>
            <person name="Hornburger P."/>
            <person name="Mueller R.-W."/>
            <person name="Bruemmer F."/>
            <person name="Labrenz M."/>
            <person name="Spormann A.M."/>
            <person name="Op den Camp H."/>
            <person name="Overmann J."/>
            <person name="Amann R."/>
            <person name="Jetten M.S.M."/>
            <person name="Mascher T."/>
            <person name="Medema M.H."/>
            <person name="Devos D.P."/>
            <person name="Kaster A.-K."/>
            <person name="Ovreas L."/>
            <person name="Rohde M."/>
            <person name="Galperin M.Y."/>
            <person name="Jogler C."/>
        </authorList>
    </citation>
    <scope>NUCLEOTIDE SEQUENCE [LARGE SCALE GENOMIC DNA]</scope>
    <source>
        <strain evidence="2 3">Q31a</strain>
    </source>
</reference>
<dbReference type="Proteomes" id="UP000318017">
    <property type="component" value="Chromosome"/>
</dbReference>
<sequence precursor="true">MLRLLVLFLAIVPTVCARGEEAAEESGRIRPSLSHPFYWNYQGRDVLLLGGSVDDNLFQLPGLAAHLDEMQEVGANYIRNTMSDRHDEGFEVDPFAQLENGKFDLKQWNDEYWNRFESMLKGTAERNIVVQIEVWDRFDYSTDKWPPHPYNPVNNINYTEEESGLASRYPNHPGANEQPFFFTTPQQKNNVTVLQYQQRFVDKLLAHSLKYGHVLYCIDNETNGEESWATYWADYIRRAATDANQSVCITEMWDDWNLAGPQHRRTLEHPERYDFVDVSQNNHQQGQKHWDNFQTLRSRLLEQPRPINTVKTYGADNNKFGHTSQDGVSRFWRHVVGGAAAARFHRPSSGLGLSDPAKAAIRACRKMESLVNL</sequence>
<name>A0A518G0A1_9BACT</name>
<dbReference type="EMBL" id="CP036298">
    <property type="protein sequence ID" value="QDV21996.1"/>
    <property type="molecule type" value="Genomic_DNA"/>
</dbReference>
<dbReference type="RefSeq" id="WP_145072833.1">
    <property type="nucleotide sequence ID" value="NZ_CP036298.1"/>
</dbReference>
<dbReference type="Gene3D" id="3.20.20.80">
    <property type="entry name" value="Glycosidases"/>
    <property type="match status" value="1"/>
</dbReference>
<feature type="signal peptide" evidence="1">
    <location>
        <begin position="1"/>
        <end position="17"/>
    </location>
</feature>
<feature type="chain" id="PRO_5021988677" description="Glycoside hydrolase family 5 domain-containing protein" evidence="1">
    <location>
        <begin position="18"/>
        <end position="373"/>
    </location>
</feature>
<dbReference type="SUPFAM" id="SSF51445">
    <property type="entry name" value="(Trans)glycosidases"/>
    <property type="match status" value="1"/>
</dbReference>
<evidence type="ECO:0000313" key="2">
    <source>
        <dbReference type="EMBL" id="QDV21996.1"/>
    </source>
</evidence>
<keyword evidence="3" id="KW-1185">Reference proteome</keyword>
<proteinExistence type="predicted"/>
<dbReference type="AlphaFoldDB" id="A0A518G0A1"/>
<protein>
    <recommendedName>
        <fullName evidence="4">Glycoside hydrolase family 5 domain-containing protein</fullName>
    </recommendedName>
</protein>
<keyword evidence="1" id="KW-0732">Signal</keyword>
<organism evidence="2 3">
    <name type="scientific">Aureliella helgolandensis</name>
    <dbReference type="NCBI Taxonomy" id="2527968"/>
    <lineage>
        <taxon>Bacteria</taxon>
        <taxon>Pseudomonadati</taxon>
        <taxon>Planctomycetota</taxon>
        <taxon>Planctomycetia</taxon>
        <taxon>Pirellulales</taxon>
        <taxon>Pirellulaceae</taxon>
        <taxon>Aureliella</taxon>
    </lineage>
</organism>
<gene>
    <name evidence="2" type="ORF">Q31a_02750</name>
</gene>
<dbReference type="KEGG" id="ahel:Q31a_02750"/>
<evidence type="ECO:0000256" key="1">
    <source>
        <dbReference type="SAM" id="SignalP"/>
    </source>
</evidence>
<evidence type="ECO:0008006" key="4">
    <source>
        <dbReference type="Google" id="ProtNLM"/>
    </source>
</evidence>
<dbReference type="OrthoDB" id="257148at2"/>
<evidence type="ECO:0000313" key="3">
    <source>
        <dbReference type="Proteomes" id="UP000318017"/>
    </source>
</evidence>
<dbReference type="InterPro" id="IPR017853">
    <property type="entry name" value="GH"/>
</dbReference>
<accession>A0A518G0A1</accession>